<dbReference type="Proteomes" id="UP000622797">
    <property type="component" value="Unassembled WGS sequence"/>
</dbReference>
<dbReference type="InterPro" id="IPR001138">
    <property type="entry name" value="Zn2Cys6_DnaBD"/>
</dbReference>
<sequence length="488" mass="54131">MPSFLSMRASCDRCRFHKLKCNIKSESSPSSYKCTRCIRAKVECTYSQRARAKRQQTPIHEDAGQAPGRENASPSSPSIGSPIVEEQDNLRVLERPSISSPDVWSMLGDPSYWGTLDDPVSTLNSFAQAESAGQEATLSELDVSYTSNTSFSRSISSPNKQQVGQDIKFDSSTNFSSFIQEPPQPQIQENFDKYLDSPVIQLSNLVADIHKTLVLLTAQFHGSKRFDFSFHEYPIGKILHLAQEFVDIVTKAKMAHETTFPGPSIFESHSAFTDDTIEVLDNKSSSAISSCFDLDFCPELKDPSPPSSLTSPGLEKEVVDTPTTILAMGCYFSLRRLYCLVFTHLERYLIISDHGPPTYALVEHNFPATRNLQLGEMPAADDLCSRINTAVKLVLEALHSAESALELPVTAEYSPEFQSMGLYGQSLPTFLAGQGPDDAASLYNELGEAFSDNFTTGRNSCLRGERDRLHDKVQSVKRMLRERMGLSN</sequence>
<dbReference type="InterPro" id="IPR036864">
    <property type="entry name" value="Zn2-C6_fun-type_DNA-bd_sf"/>
</dbReference>
<feature type="region of interest" description="Disordered" evidence="5">
    <location>
        <begin position="49"/>
        <end position="85"/>
    </location>
</feature>
<dbReference type="Pfam" id="PF00172">
    <property type="entry name" value="Zn_clus"/>
    <property type="match status" value="1"/>
</dbReference>
<accession>A0A8H4T8K5</accession>
<dbReference type="PROSITE" id="PS00463">
    <property type="entry name" value="ZN2_CY6_FUNGAL_1"/>
    <property type="match status" value="1"/>
</dbReference>
<dbReference type="GO" id="GO:0008270">
    <property type="term" value="F:zinc ion binding"/>
    <property type="evidence" value="ECO:0007669"/>
    <property type="project" value="InterPro"/>
</dbReference>
<feature type="domain" description="Zn(2)-C6 fungal-type" evidence="6">
    <location>
        <begin position="10"/>
        <end position="46"/>
    </location>
</feature>
<dbReference type="CDD" id="cd00067">
    <property type="entry name" value="GAL4"/>
    <property type="match status" value="1"/>
</dbReference>
<dbReference type="InterPro" id="IPR050987">
    <property type="entry name" value="AtrR-like"/>
</dbReference>
<dbReference type="GO" id="GO:0003677">
    <property type="term" value="F:DNA binding"/>
    <property type="evidence" value="ECO:0007669"/>
    <property type="project" value="UniProtKB-KW"/>
</dbReference>
<dbReference type="PANTHER" id="PTHR46910">
    <property type="entry name" value="TRANSCRIPTION FACTOR PDR1"/>
    <property type="match status" value="1"/>
</dbReference>
<dbReference type="GO" id="GO:0005634">
    <property type="term" value="C:nucleus"/>
    <property type="evidence" value="ECO:0007669"/>
    <property type="project" value="UniProtKB-SubCell"/>
</dbReference>
<evidence type="ECO:0000259" key="6">
    <source>
        <dbReference type="PROSITE" id="PS50048"/>
    </source>
</evidence>
<evidence type="ECO:0000256" key="2">
    <source>
        <dbReference type="ARBA" id="ARBA00022723"/>
    </source>
</evidence>
<dbReference type="Gene3D" id="4.10.240.10">
    <property type="entry name" value="Zn(2)-C6 fungal-type DNA-binding domain"/>
    <property type="match status" value="1"/>
</dbReference>
<evidence type="ECO:0000256" key="4">
    <source>
        <dbReference type="ARBA" id="ARBA00023242"/>
    </source>
</evidence>
<reference evidence="7" key="1">
    <citation type="journal article" date="2020" name="BMC Genomics">
        <title>Correction to: Identification and distribution of gene clusters required for synthesis of sphingolipid metabolism inhibitors in diverse species of the filamentous fungus Fusarium.</title>
        <authorList>
            <person name="Kim H.S."/>
            <person name="Lohmar J.M."/>
            <person name="Busman M."/>
            <person name="Brown D.W."/>
            <person name="Naumann T.A."/>
            <person name="Divon H.H."/>
            <person name="Lysoe E."/>
            <person name="Uhlig S."/>
            <person name="Proctor R.H."/>
        </authorList>
    </citation>
    <scope>NUCLEOTIDE SEQUENCE</scope>
    <source>
        <strain evidence="7">NRRL 20472</strain>
    </source>
</reference>
<dbReference type="OrthoDB" id="4222821at2759"/>
<evidence type="ECO:0000313" key="7">
    <source>
        <dbReference type="EMBL" id="KAF4953289.1"/>
    </source>
</evidence>
<keyword evidence="4" id="KW-0539">Nucleus</keyword>
<comment type="caution">
    <text evidence="7">The sequence shown here is derived from an EMBL/GenBank/DDBJ whole genome shotgun (WGS) entry which is preliminary data.</text>
</comment>
<organism evidence="7 8">
    <name type="scientific">Fusarium sarcochroum</name>
    <dbReference type="NCBI Taxonomy" id="1208366"/>
    <lineage>
        <taxon>Eukaryota</taxon>
        <taxon>Fungi</taxon>
        <taxon>Dikarya</taxon>
        <taxon>Ascomycota</taxon>
        <taxon>Pezizomycotina</taxon>
        <taxon>Sordariomycetes</taxon>
        <taxon>Hypocreomycetidae</taxon>
        <taxon>Hypocreales</taxon>
        <taxon>Nectriaceae</taxon>
        <taxon>Fusarium</taxon>
        <taxon>Fusarium lateritium species complex</taxon>
    </lineage>
</organism>
<keyword evidence="3" id="KW-0238">DNA-binding</keyword>
<evidence type="ECO:0000256" key="3">
    <source>
        <dbReference type="ARBA" id="ARBA00023125"/>
    </source>
</evidence>
<protein>
    <recommendedName>
        <fullName evidence="6">Zn(2)-C6 fungal-type domain-containing protein</fullName>
    </recommendedName>
</protein>
<keyword evidence="2" id="KW-0479">Metal-binding</keyword>
<evidence type="ECO:0000256" key="1">
    <source>
        <dbReference type="ARBA" id="ARBA00004123"/>
    </source>
</evidence>
<proteinExistence type="predicted"/>
<dbReference type="SMART" id="SM00066">
    <property type="entry name" value="GAL4"/>
    <property type="match status" value="1"/>
</dbReference>
<feature type="compositionally biased region" description="Low complexity" evidence="5">
    <location>
        <begin position="73"/>
        <end position="83"/>
    </location>
</feature>
<dbReference type="SUPFAM" id="SSF57701">
    <property type="entry name" value="Zn2/Cys6 DNA-binding domain"/>
    <property type="match status" value="1"/>
</dbReference>
<reference evidence="7" key="2">
    <citation type="submission" date="2020-05" db="EMBL/GenBank/DDBJ databases">
        <authorList>
            <person name="Kim H.-S."/>
            <person name="Proctor R.H."/>
            <person name="Brown D.W."/>
        </authorList>
    </citation>
    <scope>NUCLEOTIDE SEQUENCE</scope>
    <source>
        <strain evidence="7">NRRL 20472</strain>
    </source>
</reference>
<dbReference type="EMBL" id="JABEXW010000846">
    <property type="protein sequence ID" value="KAF4953289.1"/>
    <property type="molecule type" value="Genomic_DNA"/>
</dbReference>
<gene>
    <name evidence="7" type="ORF">FSARC_12429</name>
</gene>
<evidence type="ECO:0000313" key="8">
    <source>
        <dbReference type="Proteomes" id="UP000622797"/>
    </source>
</evidence>
<evidence type="ECO:0000256" key="5">
    <source>
        <dbReference type="SAM" id="MobiDB-lite"/>
    </source>
</evidence>
<comment type="subcellular location">
    <subcellularLocation>
        <location evidence="1">Nucleus</location>
    </subcellularLocation>
</comment>
<dbReference type="PROSITE" id="PS50048">
    <property type="entry name" value="ZN2_CY6_FUNGAL_2"/>
    <property type="match status" value="1"/>
</dbReference>
<keyword evidence="8" id="KW-1185">Reference proteome</keyword>
<dbReference type="AlphaFoldDB" id="A0A8H4T8K5"/>
<dbReference type="PANTHER" id="PTHR46910:SF3">
    <property type="entry name" value="HALOTOLERANCE PROTEIN 9-RELATED"/>
    <property type="match status" value="1"/>
</dbReference>
<dbReference type="GO" id="GO:0000981">
    <property type="term" value="F:DNA-binding transcription factor activity, RNA polymerase II-specific"/>
    <property type="evidence" value="ECO:0007669"/>
    <property type="project" value="InterPro"/>
</dbReference>
<name>A0A8H4T8K5_9HYPO</name>